<reference evidence="1 2" key="1">
    <citation type="journal article" date="2022" name="Plant J.">
        <title>Chromosome-level genome of Camellia lanceoleosa provides a valuable resource for understanding genome evolution and self-incompatibility.</title>
        <authorList>
            <person name="Gong W."/>
            <person name="Xiao S."/>
            <person name="Wang L."/>
            <person name="Liao Z."/>
            <person name="Chang Y."/>
            <person name="Mo W."/>
            <person name="Hu G."/>
            <person name="Li W."/>
            <person name="Zhao G."/>
            <person name="Zhu H."/>
            <person name="Hu X."/>
            <person name="Ji K."/>
            <person name="Xiang X."/>
            <person name="Song Q."/>
            <person name="Yuan D."/>
            <person name="Jin S."/>
            <person name="Zhang L."/>
        </authorList>
    </citation>
    <scope>NUCLEOTIDE SEQUENCE [LARGE SCALE GENOMIC DNA]</scope>
    <source>
        <strain evidence="1">SQ_2022a</strain>
    </source>
</reference>
<dbReference type="Proteomes" id="UP001060215">
    <property type="component" value="Chromosome 5"/>
</dbReference>
<sequence>MIDSQEVSKGSGFVAFTTPEEATKALNEMNGKMIGRKPLYVAVAQRKEERRVQLQAVDAWGTVDILINNAGITRDGLLMRMKTAQWKEIIDLNLTGVYLCTQACCSQNYDEKE</sequence>
<organism evidence="1 2">
    <name type="scientific">Camellia lanceoleosa</name>
    <dbReference type="NCBI Taxonomy" id="1840588"/>
    <lineage>
        <taxon>Eukaryota</taxon>
        <taxon>Viridiplantae</taxon>
        <taxon>Streptophyta</taxon>
        <taxon>Embryophyta</taxon>
        <taxon>Tracheophyta</taxon>
        <taxon>Spermatophyta</taxon>
        <taxon>Magnoliopsida</taxon>
        <taxon>eudicotyledons</taxon>
        <taxon>Gunneridae</taxon>
        <taxon>Pentapetalae</taxon>
        <taxon>asterids</taxon>
        <taxon>Ericales</taxon>
        <taxon>Theaceae</taxon>
        <taxon>Camellia</taxon>
    </lineage>
</organism>
<proteinExistence type="predicted"/>
<name>A0ACC0HDY6_9ERIC</name>
<dbReference type="EMBL" id="CM045762">
    <property type="protein sequence ID" value="KAI8011194.1"/>
    <property type="molecule type" value="Genomic_DNA"/>
</dbReference>
<comment type="caution">
    <text evidence="1">The sequence shown here is derived from an EMBL/GenBank/DDBJ whole genome shotgun (WGS) entry which is preliminary data.</text>
</comment>
<gene>
    <name evidence="1" type="ORF">LOK49_LG06G01822</name>
</gene>
<protein>
    <submittedName>
        <fullName evidence="1">Uncharacterized protein</fullName>
    </submittedName>
</protein>
<keyword evidence="2" id="KW-1185">Reference proteome</keyword>
<evidence type="ECO:0000313" key="1">
    <source>
        <dbReference type="EMBL" id="KAI8011194.1"/>
    </source>
</evidence>
<accession>A0ACC0HDY6</accession>
<evidence type="ECO:0000313" key="2">
    <source>
        <dbReference type="Proteomes" id="UP001060215"/>
    </source>
</evidence>